<dbReference type="InterPro" id="IPR005119">
    <property type="entry name" value="LysR_subst-bd"/>
</dbReference>
<keyword evidence="7" id="KW-1185">Reference proteome</keyword>
<dbReference type="SUPFAM" id="SSF46785">
    <property type="entry name" value="Winged helix' DNA-binding domain"/>
    <property type="match status" value="1"/>
</dbReference>
<proteinExistence type="inferred from homology"/>
<name>A0ABW0QMQ3_9GAMM</name>
<dbReference type="InterPro" id="IPR036390">
    <property type="entry name" value="WH_DNA-bd_sf"/>
</dbReference>
<dbReference type="Pfam" id="PF00126">
    <property type="entry name" value="HTH_1"/>
    <property type="match status" value="1"/>
</dbReference>
<keyword evidence="3" id="KW-0238">DNA-binding</keyword>
<dbReference type="InterPro" id="IPR000847">
    <property type="entry name" value="LysR_HTH_N"/>
</dbReference>
<dbReference type="Gene3D" id="1.10.10.10">
    <property type="entry name" value="Winged helix-like DNA-binding domain superfamily/Winged helix DNA-binding domain"/>
    <property type="match status" value="1"/>
</dbReference>
<evidence type="ECO:0000313" key="6">
    <source>
        <dbReference type="EMBL" id="MFC5525851.1"/>
    </source>
</evidence>
<evidence type="ECO:0000256" key="3">
    <source>
        <dbReference type="ARBA" id="ARBA00023125"/>
    </source>
</evidence>
<dbReference type="SUPFAM" id="SSF53850">
    <property type="entry name" value="Periplasmic binding protein-like II"/>
    <property type="match status" value="1"/>
</dbReference>
<dbReference type="Proteomes" id="UP001596114">
    <property type="component" value="Unassembled WGS sequence"/>
</dbReference>
<accession>A0ABW0QMQ3</accession>
<dbReference type="Pfam" id="PF03466">
    <property type="entry name" value="LysR_substrate"/>
    <property type="match status" value="1"/>
</dbReference>
<evidence type="ECO:0000259" key="5">
    <source>
        <dbReference type="PROSITE" id="PS50931"/>
    </source>
</evidence>
<dbReference type="PANTHER" id="PTHR30537">
    <property type="entry name" value="HTH-TYPE TRANSCRIPTIONAL REGULATOR"/>
    <property type="match status" value="1"/>
</dbReference>
<keyword evidence="4" id="KW-0804">Transcription</keyword>
<dbReference type="InterPro" id="IPR058163">
    <property type="entry name" value="LysR-type_TF_proteobact-type"/>
</dbReference>
<evidence type="ECO:0000313" key="7">
    <source>
        <dbReference type="Proteomes" id="UP001596114"/>
    </source>
</evidence>
<sequence length="347" mass="37721">MICGPVVKLTIGTHRRPLTREACAMDRLDAMKVFIAALDEGSLAGASRKTGRSAAAVSRAVAFLEARVGVPLLHRTTRSIRLSEAGERYALACRKILADLEEADRQAAGERSVPRGTLTITSTVFAGVEILRPIVDAFMDEYPTVTVRMHMLERPVNLIDEGMDLALRITHLADSTLVAHRIGEVRKVVVASPKYLATQPRIVELADLAKQRIIAMAHMGLDSWSFPPLEGSSVPRSVSFTPRLVIDNIQAAVASAVEGHGVTRLFSYHVAREIEQGLLRIVLADAEPAPTPVHLVSPYGRLAVPKVRAFVDFALPRLRSQFADLVTNAETPANPPIPSPRGRMSAE</sequence>
<dbReference type="Gene3D" id="3.40.190.290">
    <property type="match status" value="1"/>
</dbReference>
<keyword evidence="2" id="KW-0805">Transcription regulation</keyword>
<feature type="domain" description="HTH lysR-type" evidence="5">
    <location>
        <begin position="26"/>
        <end position="83"/>
    </location>
</feature>
<evidence type="ECO:0000256" key="1">
    <source>
        <dbReference type="ARBA" id="ARBA00009437"/>
    </source>
</evidence>
<dbReference type="InterPro" id="IPR036388">
    <property type="entry name" value="WH-like_DNA-bd_sf"/>
</dbReference>
<evidence type="ECO:0000256" key="4">
    <source>
        <dbReference type="ARBA" id="ARBA00023163"/>
    </source>
</evidence>
<comment type="similarity">
    <text evidence="1">Belongs to the LysR transcriptional regulatory family.</text>
</comment>
<protein>
    <submittedName>
        <fullName evidence="6">LysR family transcriptional regulator</fullName>
    </submittedName>
</protein>
<dbReference type="PROSITE" id="PS50931">
    <property type="entry name" value="HTH_LYSR"/>
    <property type="match status" value="1"/>
</dbReference>
<dbReference type="PANTHER" id="PTHR30537:SF5">
    <property type="entry name" value="HTH-TYPE TRANSCRIPTIONAL ACTIVATOR TTDR-RELATED"/>
    <property type="match status" value="1"/>
</dbReference>
<gene>
    <name evidence="6" type="ORF">ACFPPA_08870</name>
</gene>
<dbReference type="CDD" id="cd08471">
    <property type="entry name" value="PBP2_CrgA_like_2"/>
    <property type="match status" value="1"/>
</dbReference>
<reference evidence="7" key="1">
    <citation type="journal article" date="2019" name="Int. J. Syst. Evol. Microbiol.">
        <title>The Global Catalogue of Microorganisms (GCM) 10K type strain sequencing project: providing services to taxonomists for standard genome sequencing and annotation.</title>
        <authorList>
            <consortium name="The Broad Institute Genomics Platform"/>
            <consortium name="The Broad Institute Genome Sequencing Center for Infectious Disease"/>
            <person name="Wu L."/>
            <person name="Ma J."/>
        </authorList>
    </citation>
    <scope>NUCLEOTIDE SEQUENCE [LARGE SCALE GENOMIC DNA]</scope>
    <source>
        <strain evidence="7">CGMCC 1.16619</strain>
    </source>
</reference>
<evidence type="ECO:0000256" key="2">
    <source>
        <dbReference type="ARBA" id="ARBA00023015"/>
    </source>
</evidence>
<dbReference type="RefSeq" id="WP_377319323.1">
    <property type="nucleotide sequence ID" value="NZ_JBHSNF010000001.1"/>
</dbReference>
<dbReference type="EMBL" id="JBHSNF010000001">
    <property type="protein sequence ID" value="MFC5525851.1"/>
    <property type="molecule type" value="Genomic_DNA"/>
</dbReference>
<comment type="caution">
    <text evidence="6">The sequence shown here is derived from an EMBL/GenBank/DDBJ whole genome shotgun (WGS) entry which is preliminary data.</text>
</comment>
<organism evidence="6 7">
    <name type="scientific">Rhodanobacter ginsengisoli</name>
    <dbReference type="NCBI Taxonomy" id="418646"/>
    <lineage>
        <taxon>Bacteria</taxon>
        <taxon>Pseudomonadati</taxon>
        <taxon>Pseudomonadota</taxon>
        <taxon>Gammaproteobacteria</taxon>
        <taxon>Lysobacterales</taxon>
        <taxon>Rhodanobacteraceae</taxon>
        <taxon>Rhodanobacter</taxon>
    </lineage>
</organism>